<sequence>MTVTSSTDSSVLFTPLEVGRLTLSHRIVLAPLTRSRATKDHVHTQLGVEYYSQRSAFPGSLLITEGTVIHPEAGAYSHVPYIYTDAQVQAWKRIVDSVHANGSHIFLQLWAFGRAADVELLKAEDPNFDFVGASAIPISPSQPAPRPLTVEEIKSYVQWYADAAVKAINQAGFDGVELHFANGYLPDQFLQDTSNQRTDEYGGSVENRARFPLEIIEAVSRAVGEDRVGFRISPWSSFQGMRMEDPKPTFAHLVSQAKERFPDLAYLHVVDDRVSGDGDLESSERVSKEFLRQIWGEKTFIAAGGYTPETAAETVKAKGGLVAFGRHYIANPDLPLRIKYGVPLNKYQRSTFYTPGPRGYTDYPATTLFRSLDVPATVTPKLGQKVSPSTLVTAA</sequence>
<gene>
    <name evidence="2" type="ORF">BJ322DRAFT_1029753</name>
</gene>
<protein>
    <submittedName>
        <fullName evidence="2">FMN-linked oxidoreductase</fullName>
    </submittedName>
</protein>
<dbReference type="PANTHER" id="PTHR22893:SF91">
    <property type="entry name" value="NADPH DEHYDROGENASE 2-RELATED"/>
    <property type="match status" value="1"/>
</dbReference>
<name>A0A9P6HPZ6_9AGAM</name>
<evidence type="ECO:0000313" key="3">
    <source>
        <dbReference type="Proteomes" id="UP000736335"/>
    </source>
</evidence>
<reference evidence="2" key="2">
    <citation type="submission" date="2020-11" db="EMBL/GenBank/DDBJ databases">
        <authorList>
            <consortium name="DOE Joint Genome Institute"/>
            <person name="Kuo A."/>
            <person name="Miyauchi S."/>
            <person name="Kiss E."/>
            <person name="Drula E."/>
            <person name="Kohler A."/>
            <person name="Sanchez-Garcia M."/>
            <person name="Andreopoulos B."/>
            <person name="Barry K.W."/>
            <person name="Bonito G."/>
            <person name="Buee M."/>
            <person name="Carver A."/>
            <person name="Chen C."/>
            <person name="Cichocki N."/>
            <person name="Clum A."/>
            <person name="Culley D."/>
            <person name="Crous P.W."/>
            <person name="Fauchery L."/>
            <person name="Girlanda M."/>
            <person name="Hayes R."/>
            <person name="Keri Z."/>
            <person name="Labutti K."/>
            <person name="Lipzen A."/>
            <person name="Lombard V."/>
            <person name="Magnuson J."/>
            <person name="Maillard F."/>
            <person name="Morin E."/>
            <person name="Murat C."/>
            <person name="Nolan M."/>
            <person name="Ohm R."/>
            <person name="Pangilinan J."/>
            <person name="Pereira M."/>
            <person name="Perotto S."/>
            <person name="Peter M."/>
            <person name="Riley R."/>
            <person name="Sitrit Y."/>
            <person name="Stielow B."/>
            <person name="Szollosi G."/>
            <person name="Zifcakova L."/>
            <person name="Stursova M."/>
            <person name="Spatafora J.W."/>
            <person name="Tedersoo L."/>
            <person name="Vaario L.-M."/>
            <person name="Yamada A."/>
            <person name="Yan M."/>
            <person name="Wang P."/>
            <person name="Xu J."/>
            <person name="Bruns T."/>
            <person name="Baldrian P."/>
            <person name="Vilgalys R."/>
            <person name="Henrissat B."/>
            <person name="Grigoriev I.V."/>
            <person name="Hibbett D."/>
            <person name="Nagy L.G."/>
            <person name="Martin F.M."/>
        </authorList>
    </citation>
    <scope>NUCLEOTIDE SEQUENCE</scope>
    <source>
        <strain evidence="2">UH-Tt-Lm1</strain>
    </source>
</reference>
<proteinExistence type="predicted"/>
<dbReference type="FunFam" id="3.20.20.70:FF:000138">
    <property type="entry name" value="NADPH dehydrogenase 1"/>
    <property type="match status" value="1"/>
</dbReference>
<organism evidence="2 3">
    <name type="scientific">Thelephora terrestris</name>
    <dbReference type="NCBI Taxonomy" id="56493"/>
    <lineage>
        <taxon>Eukaryota</taxon>
        <taxon>Fungi</taxon>
        <taxon>Dikarya</taxon>
        <taxon>Basidiomycota</taxon>
        <taxon>Agaricomycotina</taxon>
        <taxon>Agaricomycetes</taxon>
        <taxon>Thelephorales</taxon>
        <taxon>Thelephoraceae</taxon>
        <taxon>Thelephora</taxon>
    </lineage>
</organism>
<dbReference type="GO" id="GO:0003959">
    <property type="term" value="F:NADPH dehydrogenase activity"/>
    <property type="evidence" value="ECO:0007669"/>
    <property type="project" value="TreeGrafter"/>
</dbReference>
<evidence type="ECO:0000313" key="2">
    <source>
        <dbReference type="EMBL" id="KAF9792529.1"/>
    </source>
</evidence>
<dbReference type="SUPFAM" id="SSF51395">
    <property type="entry name" value="FMN-linked oxidoreductases"/>
    <property type="match status" value="1"/>
</dbReference>
<dbReference type="InterPro" id="IPR045247">
    <property type="entry name" value="Oye-like"/>
</dbReference>
<dbReference type="AlphaFoldDB" id="A0A9P6HPZ6"/>
<dbReference type="GO" id="GO:0010181">
    <property type="term" value="F:FMN binding"/>
    <property type="evidence" value="ECO:0007669"/>
    <property type="project" value="InterPro"/>
</dbReference>
<comment type="caution">
    <text evidence="2">The sequence shown here is derived from an EMBL/GenBank/DDBJ whole genome shotgun (WGS) entry which is preliminary data.</text>
</comment>
<accession>A0A9P6HPZ6</accession>
<dbReference type="OrthoDB" id="276546at2759"/>
<dbReference type="CDD" id="cd02933">
    <property type="entry name" value="OYE_like_FMN"/>
    <property type="match status" value="1"/>
</dbReference>
<evidence type="ECO:0000259" key="1">
    <source>
        <dbReference type="Pfam" id="PF00724"/>
    </source>
</evidence>
<dbReference type="Gene3D" id="3.20.20.70">
    <property type="entry name" value="Aldolase class I"/>
    <property type="match status" value="1"/>
</dbReference>
<dbReference type="PANTHER" id="PTHR22893">
    <property type="entry name" value="NADH OXIDOREDUCTASE-RELATED"/>
    <property type="match status" value="1"/>
</dbReference>
<dbReference type="Pfam" id="PF00724">
    <property type="entry name" value="Oxidored_FMN"/>
    <property type="match status" value="1"/>
</dbReference>
<reference evidence="2" key="1">
    <citation type="journal article" date="2020" name="Nat. Commun.">
        <title>Large-scale genome sequencing of mycorrhizal fungi provides insights into the early evolution of symbiotic traits.</title>
        <authorList>
            <person name="Miyauchi S."/>
            <person name="Kiss E."/>
            <person name="Kuo A."/>
            <person name="Drula E."/>
            <person name="Kohler A."/>
            <person name="Sanchez-Garcia M."/>
            <person name="Morin E."/>
            <person name="Andreopoulos B."/>
            <person name="Barry K.W."/>
            <person name="Bonito G."/>
            <person name="Buee M."/>
            <person name="Carver A."/>
            <person name="Chen C."/>
            <person name="Cichocki N."/>
            <person name="Clum A."/>
            <person name="Culley D."/>
            <person name="Crous P.W."/>
            <person name="Fauchery L."/>
            <person name="Girlanda M."/>
            <person name="Hayes R.D."/>
            <person name="Keri Z."/>
            <person name="LaButti K."/>
            <person name="Lipzen A."/>
            <person name="Lombard V."/>
            <person name="Magnuson J."/>
            <person name="Maillard F."/>
            <person name="Murat C."/>
            <person name="Nolan M."/>
            <person name="Ohm R.A."/>
            <person name="Pangilinan J."/>
            <person name="Pereira M.F."/>
            <person name="Perotto S."/>
            <person name="Peter M."/>
            <person name="Pfister S."/>
            <person name="Riley R."/>
            <person name="Sitrit Y."/>
            <person name="Stielow J.B."/>
            <person name="Szollosi G."/>
            <person name="Zifcakova L."/>
            <person name="Stursova M."/>
            <person name="Spatafora J.W."/>
            <person name="Tedersoo L."/>
            <person name="Vaario L.M."/>
            <person name="Yamada A."/>
            <person name="Yan M."/>
            <person name="Wang P."/>
            <person name="Xu J."/>
            <person name="Bruns T."/>
            <person name="Baldrian P."/>
            <person name="Vilgalys R."/>
            <person name="Dunand C."/>
            <person name="Henrissat B."/>
            <person name="Grigoriev I.V."/>
            <person name="Hibbett D."/>
            <person name="Nagy L.G."/>
            <person name="Martin F.M."/>
        </authorList>
    </citation>
    <scope>NUCLEOTIDE SEQUENCE</scope>
    <source>
        <strain evidence="2">UH-Tt-Lm1</strain>
    </source>
</reference>
<dbReference type="Proteomes" id="UP000736335">
    <property type="component" value="Unassembled WGS sequence"/>
</dbReference>
<dbReference type="InterPro" id="IPR013785">
    <property type="entry name" value="Aldolase_TIM"/>
</dbReference>
<keyword evidence="3" id="KW-1185">Reference proteome</keyword>
<dbReference type="EMBL" id="WIUZ02000001">
    <property type="protein sequence ID" value="KAF9792529.1"/>
    <property type="molecule type" value="Genomic_DNA"/>
</dbReference>
<dbReference type="InterPro" id="IPR001155">
    <property type="entry name" value="OxRdtase_FMN_N"/>
</dbReference>
<feature type="domain" description="NADH:flavin oxidoreductase/NADH oxidase N-terminal" evidence="1">
    <location>
        <begin position="12"/>
        <end position="345"/>
    </location>
</feature>